<dbReference type="RefSeq" id="WP_345270380.1">
    <property type="nucleotide sequence ID" value="NZ_BAABHB010000012.1"/>
</dbReference>
<reference evidence="2" key="1">
    <citation type="journal article" date="2019" name="Int. J. Syst. Evol. Microbiol.">
        <title>The Global Catalogue of Microorganisms (GCM) 10K type strain sequencing project: providing services to taxonomists for standard genome sequencing and annotation.</title>
        <authorList>
            <consortium name="The Broad Institute Genomics Platform"/>
            <consortium name="The Broad Institute Genome Sequencing Center for Infectious Disease"/>
            <person name="Wu L."/>
            <person name="Ma J."/>
        </authorList>
    </citation>
    <scope>NUCLEOTIDE SEQUENCE [LARGE SCALE GENOMIC DNA]</scope>
    <source>
        <strain evidence="2">JCM 17925</strain>
    </source>
</reference>
<gene>
    <name evidence="1" type="ORF">GCM10023187_45900</name>
</gene>
<keyword evidence="2" id="KW-1185">Reference proteome</keyword>
<proteinExistence type="predicted"/>
<accession>A0ABP8KTD5</accession>
<evidence type="ECO:0000313" key="1">
    <source>
        <dbReference type="EMBL" id="GAA4415396.1"/>
    </source>
</evidence>
<dbReference type="EMBL" id="BAABHB010000012">
    <property type="protein sequence ID" value="GAA4415396.1"/>
    <property type="molecule type" value="Genomic_DNA"/>
</dbReference>
<organism evidence="1 2">
    <name type="scientific">Nibrella viscosa</name>
    <dbReference type="NCBI Taxonomy" id="1084524"/>
    <lineage>
        <taxon>Bacteria</taxon>
        <taxon>Pseudomonadati</taxon>
        <taxon>Bacteroidota</taxon>
        <taxon>Cytophagia</taxon>
        <taxon>Cytophagales</taxon>
        <taxon>Spirosomataceae</taxon>
        <taxon>Nibrella</taxon>
    </lineage>
</organism>
<sequence>MTTILSYLLILSTTFFSNLGNKDHDIEQVLKALNYQFKNFCRASSRITKVDLDDTNLILVYADKRVATINLAMVKLKTRYEQGKSYVVFVCEGRDDCYDVGEPKKETPVFLVRMSFLIPFDSYNHALSIKGNLVKLQESINN</sequence>
<protein>
    <submittedName>
        <fullName evidence="1">Uncharacterized protein</fullName>
    </submittedName>
</protein>
<comment type="caution">
    <text evidence="1">The sequence shown here is derived from an EMBL/GenBank/DDBJ whole genome shotgun (WGS) entry which is preliminary data.</text>
</comment>
<dbReference type="Proteomes" id="UP001500936">
    <property type="component" value="Unassembled WGS sequence"/>
</dbReference>
<name>A0ABP8KTD5_9BACT</name>
<evidence type="ECO:0000313" key="2">
    <source>
        <dbReference type="Proteomes" id="UP001500936"/>
    </source>
</evidence>